<organism evidence="3 4">
    <name type="scientific">Massilia hydrophila</name>
    <dbReference type="NCBI Taxonomy" id="3044279"/>
    <lineage>
        <taxon>Bacteria</taxon>
        <taxon>Pseudomonadati</taxon>
        <taxon>Pseudomonadota</taxon>
        <taxon>Betaproteobacteria</taxon>
        <taxon>Burkholderiales</taxon>
        <taxon>Oxalobacteraceae</taxon>
        <taxon>Telluria group</taxon>
        <taxon>Massilia</taxon>
    </lineage>
</organism>
<evidence type="ECO:0000313" key="3">
    <source>
        <dbReference type="EMBL" id="MCA1855935.1"/>
    </source>
</evidence>
<protein>
    <submittedName>
        <fullName evidence="3">Choice-of-anchor E domain-containing protein</fullName>
    </submittedName>
</protein>
<sequence>MSKLLNTALFAAIGALASMPAHASLLKKASENDVKFTAKHSQKDSSTNGQASTVQNVTMQTTELAKFDKNLGVLTGVSVKLDSKYKQSTHVTVASTTNGNNPNGNFEAAGTGGGAVKMVLPGGQVAGAASLTNVSDNCTGTKPKDACTGTATQSSVDVDGPVAGTNLNAYVGTGNFSVDHVAVSNSANLTKNTFNGTATASSDIDWTGFLNAEYSYLLHAAQSFSLDADQNELTLDFGTLYIGDTFGGIDYGIANRAGDRVGLRLTNIAGSGDTDMFSSGLSLFGNLGQGASNQFSASFLGTQAGAYAATYQLTLADVAPSVYASESLFTNHGLTLKLQANLVQREEPVNDVPEPASLLLLGLGATAAGIARRRKS</sequence>
<dbReference type="EMBL" id="JAHYBX010000002">
    <property type="protein sequence ID" value="MCA1855935.1"/>
    <property type="molecule type" value="Genomic_DNA"/>
</dbReference>
<feature type="chain" id="PRO_5046583368" evidence="1">
    <location>
        <begin position="24"/>
        <end position="376"/>
    </location>
</feature>
<proteinExistence type="predicted"/>
<reference evidence="3 4" key="1">
    <citation type="submission" date="2021-07" db="EMBL/GenBank/DDBJ databases">
        <title>Characterization of Violacein-producing bacteria and related species.</title>
        <authorList>
            <person name="Wilson H.S."/>
            <person name="De Leon M.E."/>
        </authorList>
    </citation>
    <scope>NUCLEOTIDE SEQUENCE [LARGE SCALE GENOMIC DNA]</scope>
    <source>
        <strain evidence="3 4">HSC-2F05</strain>
    </source>
</reference>
<keyword evidence="4" id="KW-1185">Reference proteome</keyword>
<keyword evidence="1" id="KW-0732">Signal</keyword>
<dbReference type="InterPro" id="IPR013424">
    <property type="entry name" value="Ice-binding_C"/>
</dbReference>
<dbReference type="Proteomes" id="UP001198602">
    <property type="component" value="Unassembled WGS sequence"/>
</dbReference>
<dbReference type="RefSeq" id="WP_225238286.1">
    <property type="nucleotide sequence ID" value="NZ_JAHYBX010000002.1"/>
</dbReference>
<evidence type="ECO:0000313" key="4">
    <source>
        <dbReference type="Proteomes" id="UP001198602"/>
    </source>
</evidence>
<feature type="domain" description="Ice-binding protein C-terminal" evidence="2">
    <location>
        <begin position="351"/>
        <end position="375"/>
    </location>
</feature>
<evidence type="ECO:0000256" key="1">
    <source>
        <dbReference type="SAM" id="SignalP"/>
    </source>
</evidence>
<gene>
    <name evidence="3" type="ORF">LE190_08350</name>
</gene>
<dbReference type="Pfam" id="PF07589">
    <property type="entry name" value="PEP-CTERM"/>
    <property type="match status" value="1"/>
</dbReference>
<dbReference type="NCBIfam" id="TIGR02595">
    <property type="entry name" value="PEP_CTERM"/>
    <property type="match status" value="1"/>
</dbReference>
<name>A0ABS7YC47_9BURK</name>
<feature type="signal peptide" evidence="1">
    <location>
        <begin position="1"/>
        <end position="23"/>
    </location>
</feature>
<comment type="caution">
    <text evidence="3">The sequence shown here is derived from an EMBL/GenBank/DDBJ whole genome shotgun (WGS) entry which is preliminary data.</text>
</comment>
<dbReference type="NCBIfam" id="NF033208">
    <property type="entry name" value="choice_anch_E"/>
    <property type="match status" value="1"/>
</dbReference>
<accession>A0ABS7YC47</accession>
<evidence type="ECO:0000259" key="2">
    <source>
        <dbReference type="Pfam" id="PF07589"/>
    </source>
</evidence>